<feature type="transmembrane region" description="Helical" evidence="2">
    <location>
        <begin position="34"/>
        <end position="58"/>
    </location>
</feature>
<organism evidence="3 5">
    <name type="scientific">Aliarcobacter skirrowii CCUG 10374</name>
    <dbReference type="NCBI Taxonomy" id="1032239"/>
    <lineage>
        <taxon>Bacteria</taxon>
        <taxon>Pseudomonadati</taxon>
        <taxon>Campylobacterota</taxon>
        <taxon>Epsilonproteobacteria</taxon>
        <taxon>Campylobacterales</taxon>
        <taxon>Arcobacteraceae</taxon>
        <taxon>Aliarcobacter</taxon>
    </lineage>
</organism>
<sequence>MYLNKSVFVFIYLFLLLNLIFFIIIVYLKGEFWGYIGFFIHFLYQIIEPLAFISILTLILHKIRIFILFLPTFINILIDYFIKGTIITSDYICYEFLFGFSVCNILFSLVILQLIISFIYYIFSIFRKINSDKVDNVEVESGNHPKKSHSNMDSKDVWKQFNEK</sequence>
<evidence type="ECO:0000313" key="3">
    <source>
        <dbReference type="EMBL" id="AXX85310.1"/>
    </source>
</evidence>
<name>A0AAD0SML9_9BACT</name>
<accession>A0AAD0SML9</accession>
<dbReference type="Proteomes" id="UP000262029">
    <property type="component" value="Chromosome"/>
</dbReference>
<feature type="transmembrane region" description="Helical" evidence="2">
    <location>
        <begin position="65"/>
        <end position="82"/>
    </location>
</feature>
<dbReference type="AlphaFoldDB" id="A0AAD0SML9"/>
<evidence type="ECO:0000313" key="5">
    <source>
        <dbReference type="Proteomes" id="UP000262029"/>
    </source>
</evidence>
<keyword evidence="2" id="KW-1133">Transmembrane helix</keyword>
<keyword evidence="2" id="KW-0472">Membrane</keyword>
<evidence type="ECO:0000313" key="4">
    <source>
        <dbReference type="EMBL" id="RXI25224.1"/>
    </source>
</evidence>
<proteinExistence type="predicted"/>
<reference evidence="4 6" key="1">
    <citation type="submission" date="2017-09" db="EMBL/GenBank/DDBJ databases">
        <title>Genomics of the genus Arcobacter.</title>
        <authorList>
            <person name="Perez-Cataluna A."/>
            <person name="Figueras M.J."/>
            <person name="Salas-Masso N."/>
        </authorList>
    </citation>
    <scope>NUCLEOTIDE SEQUENCE [LARGE SCALE GENOMIC DNA]</scope>
    <source>
        <strain evidence="4 6">LMG 6621</strain>
    </source>
</reference>
<evidence type="ECO:0000256" key="2">
    <source>
        <dbReference type="SAM" id="Phobius"/>
    </source>
</evidence>
<dbReference type="EMBL" id="CP032099">
    <property type="protein sequence ID" value="AXX85310.1"/>
    <property type="molecule type" value="Genomic_DNA"/>
</dbReference>
<gene>
    <name evidence="3" type="ORF">ASKIR_1519</name>
    <name evidence="4" type="ORF">CP959_08980</name>
</gene>
<reference evidence="3 5" key="2">
    <citation type="submission" date="2018-08" db="EMBL/GenBank/DDBJ databases">
        <title>Complete genome of the Arcobacter skirrowii type strain LMG 6621.</title>
        <authorList>
            <person name="Miller W.G."/>
            <person name="Yee E."/>
            <person name="Bono J.L."/>
        </authorList>
    </citation>
    <scope>NUCLEOTIDE SEQUENCE [LARGE SCALE GENOMIC DNA]</scope>
    <source>
        <strain evidence="3 5">CCUG 10374</strain>
    </source>
</reference>
<feature type="region of interest" description="Disordered" evidence="1">
    <location>
        <begin position="140"/>
        <end position="164"/>
    </location>
</feature>
<feature type="compositionally biased region" description="Basic and acidic residues" evidence="1">
    <location>
        <begin position="150"/>
        <end position="164"/>
    </location>
</feature>
<evidence type="ECO:0000313" key="6">
    <source>
        <dbReference type="Proteomes" id="UP000290580"/>
    </source>
</evidence>
<feature type="transmembrane region" description="Helical" evidence="2">
    <location>
        <begin position="97"/>
        <end position="123"/>
    </location>
</feature>
<evidence type="ECO:0000256" key="1">
    <source>
        <dbReference type="SAM" id="MobiDB-lite"/>
    </source>
</evidence>
<keyword evidence="6" id="KW-1185">Reference proteome</keyword>
<dbReference type="EMBL" id="NXIC01000006">
    <property type="protein sequence ID" value="RXI25224.1"/>
    <property type="molecule type" value="Genomic_DNA"/>
</dbReference>
<keyword evidence="2" id="KW-0812">Transmembrane</keyword>
<dbReference type="Proteomes" id="UP000290580">
    <property type="component" value="Unassembled WGS sequence"/>
</dbReference>
<protein>
    <submittedName>
        <fullName evidence="3">Membrane protein</fullName>
    </submittedName>
</protein>
<feature type="transmembrane region" description="Helical" evidence="2">
    <location>
        <begin position="7"/>
        <end position="28"/>
    </location>
</feature>